<dbReference type="InterPro" id="IPR043129">
    <property type="entry name" value="ATPase_NBD"/>
</dbReference>
<comment type="caution">
    <text evidence="1">The sequence shown here is derived from an EMBL/GenBank/DDBJ whole genome shotgun (WGS) entry which is preliminary data.</text>
</comment>
<dbReference type="PANTHER" id="PTHR14187:SF5">
    <property type="entry name" value="HEAT SHOCK 70 KDA PROTEIN 12A"/>
    <property type="match status" value="1"/>
</dbReference>
<evidence type="ECO:0000313" key="2">
    <source>
        <dbReference type="Proteomes" id="UP000828390"/>
    </source>
</evidence>
<proteinExistence type="predicted"/>
<reference evidence="1" key="1">
    <citation type="journal article" date="2019" name="bioRxiv">
        <title>The Genome of the Zebra Mussel, Dreissena polymorpha: A Resource for Invasive Species Research.</title>
        <authorList>
            <person name="McCartney M.A."/>
            <person name="Auch B."/>
            <person name="Kono T."/>
            <person name="Mallez S."/>
            <person name="Zhang Y."/>
            <person name="Obille A."/>
            <person name="Becker A."/>
            <person name="Abrahante J.E."/>
            <person name="Garbe J."/>
            <person name="Badalamenti J.P."/>
            <person name="Herman A."/>
            <person name="Mangelson H."/>
            <person name="Liachko I."/>
            <person name="Sullivan S."/>
            <person name="Sone E.D."/>
            <person name="Koren S."/>
            <person name="Silverstein K.A.T."/>
            <person name="Beckman K.B."/>
            <person name="Gohl D.M."/>
        </authorList>
    </citation>
    <scope>NUCLEOTIDE SEQUENCE</scope>
    <source>
        <strain evidence="1">Duluth1</strain>
        <tissue evidence="1">Whole animal</tissue>
    </source>
</reference>
<organism evidence="1 2">
    <name type="scientific">Dreissena polymorpha</name>
    <name type="common">Zebra mussel</name>
    <name type="synonym">Mytilus polymorpha</name>
    <dbReference type="NCBI Taxonomy" id="45954"/>
    <lineage>
        <taxon>Eukaryota</taxon>
        <taxon>Metazoa</taxon>
        <taxon>Spiralia</taxon>
        <taxon>Lophotrochozoa</taxon>
        <taxon>Mollusca</taxon>
        <taxon>Bivalvia</taxon>
        <taxon>Autobranchia</taxon>
        <taxon>Heteroconchia</taxon>
        <taxon>Euheterodonta</taxon>
        <taxon>Imparidentia</taxon>
        <taxon>Neoheterodontei</taxon>
        <taxon>Myida</taxon>
        <taxon>Dreissenoidea</taxon>
        <taxon>Dreissenidae</taxon>
        <taxon>Dreissena</taxon>
    </lineage>
</organism>
<keyword evidence="2" id="KW-1185">Reference proteome</keyword>
<dbReference type="EMBL" id="JAIWYP010000006">
    <property type="protein sequence ID" value="KAH3815787.1"/>
    <property type="molecule type" value="Genomic_DNA"/>
</dbReference>
<gene>
    <name evidence="1" type="ORF">DPMN_144318</name>
</gene>
<sequence length="220" mass="25099">MQSWFTDPVSKTVNHISGILKEERIKDVGLIVLVGGFAESPYVQHRIKEELPGMKMIVPGEAGLAVLKGAVMFGHKPDIISSRVMDYTYGIDVHRKYDEKKHPAEKKVYEDGKWGVKDFFKIFVRSNEEVQVDSKVTHLSIPRAEHSKIRIYRTKDRDPAYTTDPGFEQLGLIEIVNNTDIPLKEQTIETTFMFGDTELHVFCENVKTGKVETLTLDMNK</sequence>
<dbReference type="PANTHER" id="PTHR14187">
    <property type="entry name" value="ALPHA KINASE/ELONGATION FACTOR 2 KINASE"/>
    <property type="match status" value="1"/>
</dbReference>
<protein>
    <submittedName>
        <fullName evidence="1">Uncharacterized protein</fullName>
    </submittedName>
</protein>
<dbReference type="Proteomes" id="UP000828390">
    <property type="component" value="Unassembled WGS sequence"/>
</dbReference>
<evidence type="ECO:0000313" key="1">
    <source>
        <dbReference type="EMBL" id="KAH3815787.1"/>
    </source>
</evidence>
<dbReference type="SUPFAM" id="SSF53067">
    <property type="entry name" value="Actin-like ATPase domain"/>
    <property type="match status" value="1"/>
</dbReference>
<name>A0A9D4GF74_DREPO</name>
<accession>A0A9D4GF74</accession>
<reference evidence="1" key="2">
    <citation type="submission" date="2020-11" db="EMBL/GenBank/DDBJ databases">
        <authorList>
            <person name="McCartney M.A."/>
            <person name="Auch B."/>
            <person name="Kono T."/>
            <person name="Mallez S."/>
            <person name="Becker A."/>
            <person name="Gohl D.M."/>
            <person name="Silverstein K.A.T."/>
            <person name="Koren S."/>
            <person name="Bechman K.B."/>
            <person name="Herman A."/>
            <person name="Abrahante J.E."/>
            <person name="Garbe J."/>
        </authorList>
    </citation>
    <scope>NUCLEOTIDE SEQUENCE</scope>
    <source>
        <strain evidence="1">Duluth1</strain>
        <tissue evidence="1">Whole animal</tissue>
    </source>
</reference>
<dbReference type="AlphaFoldDB" id="A0A9D4GF74"/>